<keyword evidence="6" id="KW-0460">Magnesium</keyword>
<dbReference type="InterPro" id="IPR027417">
    <property type="entry name" value="P-loop_NTPase"/>
</dbReference>
<dbReference type="SUPFAM" id="SSF52540">
    <property type="entry name" value="P-loop containing nucleoside triphosphate hydrolases"/>
    <property type="match status" value="1"/>
</dbReference>
<dbReference type="InterPro" id="IPR052279">
    <property type="entry name" value="EngB_GTPase"/>
</dbReference>
<dbReference type="GO" id="GO:0005739">
    <property type="term" value="C:mitochondrion"/>
    <property type="evidence" value="ECO:0007669"/>
    <property type="project" value="TreeGrafter"/>
</dbReference>
<dbReference type="Pfam" id="PF01926">
    <property type="entry name" value="MMR_HSR1"/>
    <property type="match status" value="1"/>
</dbReference>
<dbReference type="PANTHER" id="PTHR46498">
    <property type="entry name" value="GTP-BINDING PROTEIN 8"/>
    <property type="match status" value="1"/>
</dbReference>
<dbReference type="OrthoDB" id="391988at2759"/>
<keyword evidence="10" id="KW-1185">Reference proteome</keyword>
<comment type="cofactor">
    <cofactor evidence="1">
        <name>Mg(2+)</name>
        <dbReference type="ChEBI" id="CHEBI:18420"/>
    </cofactor>
</comment>
<dbReference type="Proteomes" id="UP000053259">
    <property type="component" value="Unassembled WGS sequence"/>
</dbReference>
<dbReference type="GO" id="GO:0046872">
    <property type="term" value="F:metal ion binding"/>
    <property type="evidence" value="ECO:0007669"/>
    <property type="project" value="UniProtKB-KW"/>
</dbReference>
<gene>
    <name evidence="9" type="ORF">PV09_06190</name>
</gene>
<proteinExistence type="inferred from homology"/>
<dbReference type="HOGENOM" id="CLU_033732_4_1_1"/>
<evidence type="ECO:0000313" key="10">
    <source>
        <dbReference type="Proteomes" id="UP000053259"/>
    </source>
</evidence>
<dbReference type="InParanoid" id="A0A0D2A6L1"/>
<dbReference type="RefSeq" id="XP_016212237.1">
    <property type="nucleotide sequence ID" value="XM_016359789.1"/>
</dbReference>
<feature type="domain" description="EngB-type G" evidence="8">
    <location>
        <begin position="79"/>
        <end position="317"/>
    </location>
</feature>
<evidence type="ECO:0000256" key="7">
    <source>
        <dbReference type="ARBA" id="ARBA00023134"/>
    </source>
</evidence>
<evidence type="ECO:0000313" key="9">
    <source>
        <dbReference type="EMBL" id="KIW02368.1"/>
    </source>
</evidence>
<dbReference type="InterPro" id="IPR030393">
    <property type="entry name" value="G_ENGB_dom"/>
</dbReference>
<dbReference type="InterPro" id="IPR019987">
    <property type="entry name" value="GTP-bd_ribosome_bio_YsxC"/>
</dbReference>
<evidence type="ECO:0000256" key="2">
    <source>
        <dbReference type="ARBA" id="ARBA00009638"/>
    </source>
</evidence>
<evidence type="ECO:0000256" key="3">
    <source>
        <dbReference type="ARBA" id="ARBA00015370"/>
    </source>
</evidence>
<reference evidence="9 10" key="1">
    <citation type="submission" date="2015-01" db="EMBL/GenBank/DDBJ databases">
        <title>The Genome Sequence of Ochroconis gallopava CBS43764.</title>
        <authorList>
            <consortium name="The Broad Institute Genomics Platform"/>
            <person name="Cuomo C."/>
            <person name="de Hoog S."/>
            <person name="Gorbushina A."/>
            <person name="Stielow B."/>
            <person name="Teixiera M."/>
            <person name="Abouelleil A."/>
            <person name="Chapman S.B."/>
            <person name="Priest M."/>
            <person name="Young S.K."/>
            <person name="Wortman J."/>
            <person name="Nusbaum C."/>
            <person name="Birren B."/>
        </authorList>
    </citation>
    <scope>NUCLEOTIDE SEQUENCE [LARGE SCALE GENOMIC DNA]</scope>
    <source>
        <strain evidence="9 10">CBS 43764</strain>
    </source>
</reference>
<organism evidence="9 10">
    <name type="scientific">Verruconis gallopava</name>
    <dbReference type="NCBI Taxonomy" id="253628"/>
    <lineage>
        <taxon>Eukaryota</taxon>
        <taxon>Fungi</taxon>
        <taxon>Dikarya</taxon>
        <taxon>Ascomycota</taxon>
        <taxon>Pezizomycotina</taxon>
        <taxon>Dothideomycetes</taxon>
        <taxon>Pleosporomycetidae</taxon>
        <taxon>Venturiales</taxon>
        <taxon>Sympoventuriaceae</taxon>
        <taxon>Verruconis</taxon>
    </lineage>
</organism>
<dbReference type="GeneID" id="27314163"/>
<dbReference type="VEuPathDB" id="FungiDB:PV09_06190"/>
<dbReference type="HAMAP" id="MF_00321">
    <property type="entry name" value="GTPase_EngB"/>
    <property type="match status" value="1"/>
</dbReference>
<evidence type="ECO:0000256" key="1">
    <source>
        <dbReference type="ARBA" id="ARBA00001946"/>
    </source>
</evidence>
<name>A0A0D2A6L1_9PEZI</name>
<dbReference type="EMBL" id="KN847549">
    <property type="protein sequence ID" value="KIW02368.1"/>
    <property type="molecule type" value="Genomic_DNA"/>
</dbReference>
<evidence type="ECO:0000256" key="4">
    <source>
        <dbReference type="ARBA" id="ARBA00022723"/>
    </source>
</evidence>
<accession>A0A0D2A6L1</accession>
<sequence>MHIRTQMHRGHAIIENLSRARCMSTSTSSTALASHVLNSYTTAAPSLQDLDRANRYFTNGPVAFLFSASKLPNIPIDSKIPEIAFLGRSNVGKSSLLNALLNKKNAKIAHESKHPGRTKTMNFFGVGPAAEVPGTRRVAKKGQSLEMLEKAGSKELKKGTEVRNVIGQGGGIVVVDCPGYGFGSKEAWGDVVIRYLQKRKQLAIAYLLVDINVGLKKSDEQTLELLREANTPHQIILSKVDKVLFPSGKLDMERLSQRIERLDDMRRNFKTKVLDQFAGTSLCTDILCTSSNNLPLGKYKRIGIEELQYAALHTAGLFGEGKEIDNYEKERELSEYHGIVSWDQLGDLNTAIKS</sequence>
<dbReference type="AlphaFoldDB" id="A0A0D2A6L1"/>
<dbReference type="GO" id="GO:0005525">
    <property type="term" value="F:GTP binding"/>
    <property type="evidence" value="ECO:0007669"/>
    <property type="project" value="UniProtKB-KW"/>
</dbReference>
<comment type="similarity">
    <text evidence="2">Belongs to the TRAFAC class TrmE-Era-EngA-EngB-Septin-like GTPase superfamily. EngB GTPase family.</text>
</comment>
<dbReference type="FunCoup" id="A0A0D2A6L1">
    <property type="interactions" value="239"/>
</dbReference>
<dbReference type="STRING" id="253628.A0A0D2A6L1"/>
<evidence type="ECO:0000256" key="6">
    <source>
        <dbReference type="ARBA" id="ARBA00022842"/>
    </source>
</evidence>
<dbReference type="PROSITE" id="PS51706">
    <property type="entry name" value="G_ENGB"/>
    <property type="match status" value="1"/>
</dbReference>
<evidence type="ECO:0000259" key="8">
    <source>
        <dbReference type="PROSITE" id="PS51706"/>
    </source>
</evidence>
<keyword evidence="4" id="KW-0479">Metal-binding</keyword>
<keyword evidence="5" id="KW-0547">Nucleotide-binding</keyword>
<dbReference type="InterPro" id="IPR006073">
    <property type="entry name" value="GTP-bd"/>
</dbReference>
<dbReference type="PANTHER" id="PTHR46498:SF1">
    <property type="entry name" value="GTP-BINDING PROTEIN 8"/>
    <property type="match status" value="1"/>
</dbReference>
<dbReference type="CDD" id="cd01876">
    <property type="entry name" value="YihA_EngB"/>
    <property type="match status" value="1"/>
</dbReference>
<protein>
    <recommendedName>
        <fullName evidence="3">GTP-binding protein 8</fullName>
    </recommendedName>
</protein>
<evidence type="ECO:0000256" key="5">
    <source>
        <dbReference type="ARBA" id="ARBA00022741"/>
    </source>
</evidence>
<keyword evidence="7" id="KW-0342">GTP-binding</keyword>
<dbReference type="Gene3D" id="3.40.50.300">
    <property type="entry name" value="P-loop containing nucleotide triphosphate hydrolases"/>
    <property type="match status" value="1"/>
</dbReference>